<evidence type="ECO:0000256" key="4">
    <source>
        <dbReference type="ARBA" id="ARBA00012173"/>
    </source>
</evidence>
<dbReference type="InterPro" id="IPR036188">
    <property type="entry name" value="FAD/NAD-bd_sf"/>
</dbReference>
<comment type="catalytic activity">
    <reaction evidence="9">
        <text>L-aspartate + O2 = iminosuccinate + H2O2</text>
        <dbReference type="Rhea" id="RHEA:25876"/>
        <dbReference type="ChEBI" id="CHEBI:15379"/>
        <dbReference type="ChEBI" id="CHEBI:16240"/>
        <dbReference type="ChEBI" id="CHEBI:29991"/>
        <dbReference type="ChEBI" id="CHEBI:77875"/>
        <dbReference type="EC" id="1.4.3.16"/>
    </reaction>
    <physiologicalReaction direction="left-to-right" evidence="9">
        <dbReference type="Rhea" id="RHEA:25877"/>
    </physiologicalReaction>
</comment>
<dbReference type="Gene3D" id="3.50.50.60">
    <property type="entry name" value="FAD/NAD(P)-binding domain"/>
    <property type="match status" value="1"/>
</dbReference>
<evidence type="ECO:0000256" key="7">
    <source>
        <dbReference type="ARBA" id="ARBA00022827"/>
    </source>
</evidence>
<dbReference type="InterPro" id="IPR003953">
    <property type="entry name" value="FAD-dep_OxRdtase_2_FAD-bd"/>
</dbReference>
<evidence type="ECO:0000256" key="1">
    <source>
        <dbReference type="ARBA" id="ARBA00001974"/>
    </source>
</evidence>
<feature type="non-terminal residue" evidence="11">
    <location>
        <position position="333"/>
    </location>
</feature>
<dbReference type="Pfam" id="PF00890">
    <property type="entry name" value="FAD_binding_2"/>
    <property type="match status" value="1"/>
</dbReference>
<evidence type="ECO:0000256" key="9">
    <source>
        <dbReference type="ARBA" id="ARBA00048305"/>
    </source>
</evidence>
<dbReference type="GO" id="GO:0008734">
    <property type="term" value="F:L-aspartate oxidase activity"/>
    <property type="evidence" value="ECO:0007669"/>
    <property type="project" value="UniProtKB-EC"/>
</dbReference>
<dbReference type="SUPFAM" id="SSF51905">
    <property type="entry name" value="FAD/NAD(P)-binding domain"/>
    <property type="match status" value="1"/>
</dbReference>
<accession>A0A956RSN1</accession>
<comment type="similarity">
    <text evidence="3">Belongs to the FAD-dependent oxidoreductase 2 family. NadB subfamily.</text>
</comment>
<sequence>MKQSDFLVIGSGLAGLVFAIKAAERGTVRVVTKRQPSEGSTAYAQGGIAAAVGPDDDLAAHERDTLECGGGICSPEAVALVIEHGPAGVQWLADQGVPFSRDSDGRFSLGREGGHTQRRVLHVKDATGRAIMDTLLDVARRHPRIEILPHHCVVDLIVQGKGKPGARVVGAYVLDESTRTIDPAPASATMLATGGTGKAYRYTSNPDIATGDGVAMAWRAGCRLANLEFVQFHPTCLYHPDAKDFLISEAARGEGGYLTTLTGEPLEIPHPLGNLAPRDVVARAIDQTMKTRGERSVYLHLETLGAERMRTRFPNIYETCLSFAIDITKQPIP</sequence>
<dbReference type="InterPro" id="IPR005288">
    <property type="entry name" value="NadB"/>
</dbReference>
<reference evidence="11" key="1">
    <citation type="submission" date="2020-04" db="EMBL/GenBank/DDBJ databases">
        <authorList>
            <person name="Zhang T."/>
        </authorList>
    </citation>
    <scope>NUCLEOTIDE SEQUENCE</scope>
    <source>
        <strain evidence="11">HKST-UBA01</strain>
    </source>
</reference>
<reference evidence="11" key="2">
    <citation type="journal article" date="2021" name="Microbiome">
        <title>Successional dynamics and alternative stable states in a saline activated sludge microbial community over 9 years.</title>
        <authorList>
            <person name="Wang Y."/>
            <person name="Ye J."/>
            <person name="Ju F."/>
            <person name="Liu L."/>
            <person name="Boyd J.A."/>
            <person name="Deng Y."/>
            <person name="Parks D.H."/>
            <person name="Jiang X."/>
            <person name="Yin X."/>
            <person name="Woodcroft B.J."/>
            <person name="Tyson G.W."/>
            <person name="Hugenholtz P."/>
            <person name="Polz M.F."/>
            <person name="Zhang T."/>
        </authorList>
    </citation>
    <scope>NUCLEOTIDE SEQUENCE</scope>
    <source>
        <strain evidence="11">HKST-UBA01</strain>
    </source>
</reference>
<comment type="pathway">
    <text evidence="2">Cofactor biosynthesis; NAD(+) biosynthesis; iminoaspartate from L-aspartate (oxidase route): step 1/1.</text>
</comment>
<dbReference type="PANTHER" id="PTHR42716:SF2">
    <property type="entry name" value="L-ASPARTATE OXIDASE, CHLOROPLASTIC"/>
    <property type="match status" value="1"/>
</dbReference>
<name>A0A956RSN1_UNCEI</name>
<evidence type="ECO:0000256" key="8">
    <source>
        <dbReference type="ARBA" id="ARBA00023002"/>
    </source>
</evidence>
<evidence type="ECO:0000259" key="10">
    <source>
        <dbReference type="Pfam" id="PF00890"/>
    </source>
</evidence>
<evidence type="ECO:0000256" key="6">
    <source>
        <dbReference type="ARBA" id="ARBA00022642"/>
    </source>
</evidence>
<comment type="caution">
    <text evidence="11">The sequence shown here is derived from an EMBL/GenBank/DDBJ whole genome shotgun (WGS) entry which is preliminary data.</text>
</comment>
<dbReference type="Gene3D" id="3.90.700.10">
    <property type="entry name" value="Succinate dehydrogenase/fumarate reductase flavoprotein, catalytic domain"/>
    <property type="match status" value="1"/>
</dbReference>
<dbReference type="PANTHER" id="PTHR42716">
    <property type="entry name" value="L-ASPARTATE OXIDASE"/>
    <property type="match status" value="1"/>
</dbReference>
<evidence type="ECO:0000256" key="5">
    <source>
        <dbReference type="ARBA" id="ARBA00022630"/>
    </source>
</evidence>
<protein>
    <recommendedName>
        <fullName evidence="4">L-aspartate oxidase</fullName>
        <ecNumber evidence="4">1.4.3.16</ecNumber>
    </recommendedName>
</protein>
<dbReference type="GO" id="GO:0034628">
    <property type="term" value="P:'de novo' NAD+ biosynthetic process from L-aspartate"/>
    <property type="evidence" value="ECO:0007669"/>
    <property type="project" value="TreeGrafter"/>
</dbReference>
<evidence type="ECO:0000313" key="12">
    <source>
        <dbReference type="Proteomes" id="UP000697710"/>
    </source>
</evidence>
<evidence type="ECO:0000256" key="3">
    <source>
        <dbReference type="ARBA" id="ARBA00008562"/>
    </source>
</evidence>
<dbReference type="EC" id="1.4.3.16" evidence="4"/>
<dbReference type="AlphaFoldDB" id="A0A956RSN1"/>
<comment type="cofactor">
    <cofactor evidence="1">
        <name>FAD</name>
        <dbReference type="ChEBI" id="CHEBI:57692"/>
    </cofactor>
</comment>
<feature type="domain" description="FAD-dependent oxidoreductase 2 FAD-binding" evidence="10">
    <location>
        <begin position="5"/>
        <end position="333"/>
    </location>
</feature>
<proteinExistence type="inferred from homology"/>
<dbReference type="EMBL" id="JAGQHR010000870">
    <property type="protein sequence ID" value="MCA9729854.1"/>
    <property type="molecule type" value="Genomic_DNA"/>
</dbReference>
<evidence type="ECO:0000313" key="11">
    <source>
        <dbReference type="EMBL" id="MCA9729854.1"/>
    </source>
</evidence>
<evidence type="ECO:0000256" key="2">
    <source>
        <dbReference type="ARBA" id="ARBA00004950"/>
    </source>
</evidence>
<organism evidence="11 12">
    <name type="scientific">Eiseniibacteriota bacterium</name>
    <dbReference type="NCBI Taxonomy" id="2212470"/>
    <lineage>
        <taxon>Bacteria</taxon>
        <taxon>Candidatus Eiseniibacteriota</taxon>
    </lineage>
</organism>
<keyword evidence="6" id="KW-0662">Pyridine nucleotide biosynthesis</keyword>
<keyword evidence="8" id="KW-0560">Oxidoreductase</keyword>
<dbReference type="SUPFAM" id="SSF56425">
    <property type="entry name" value="Succinate dehydrogenase/fumarate reductase flavoprotein, catalytic domain"/>
    <property type="match status" value="1"/>
</dbReference>
<keyword evidence="5" id="KW-0285">Flavoprotein</keyword>
<gene>
    <name evidence="11" type="ORF">KC729_19375</name>
</gene>
<dbReference type="InterPro" id="IPR027477">
    <property type="entry name" value="Succ_DH/fumarate_Rdtase_cat_sf"/>
</dbReference>
<dbReference type="Proteomes" id="UP000697710">
    <property type="component" value="Unassembled WGS sequence"/>
</dbReference>
<keyword evidence="7" id="KW-0274">FAD</keyword>